<gene>
    <name evidence="2" type="ORF">XELAEV_18044604mg</name>
</gene>
<dbReference type="PANTHER" id="PTHR13177">
    <property type="entry name" value="DEATH-ASSOCIATED PROTEIN 1"/>
    <property type="match status" value="1"/>
</dbReference>
<dbReference type="SMR" id="A0A974BZ29"/>
<accession>A0A974BZ29</accession>
<proteinExistence type="predicted"/>
<protein>
    <recommendedName>
        <fullName evidence="4">Death-associated protein-like 1-A</fullName>
    </recommendedName>
</protein>
<dbReference type="GO" id="GO:0070513">
    <property type="term" value="F:death domain binding"/>
    <property type="evidence" value="ECO:0007669"/>
    <property type="project" value="TreeGrafter"/>
</dbReference>
<dbReference type="KEGG" id="xla:100049092"/>
<sequence>MAKEQKMQSSPQALKAGHLPAVKAGGMRVSKKQGNEENSAPEKNAKKTLQEKPSSVLNMTKMQAMNILAGELEKLSHDFPGEAAQIAHQKPRPTVEKTILPKRLYIIQQPRRC</sequence>
<evidence type="ECO:0000313" key="2">
    <source>
        <dbReference type="EMBL" id="OCT63505.1"/>
    </source>
</evidence>
<feature type="region of interest" description="Disordered" evidence="1">
    <location>
        <begin position="1"/>
        <end position="57"/>
    </location>
</feature>
<name>A0A974BZ29_XENLA</name>
<dbReference type="Proteomes" id="UP000694892">
    <property type="component" value="Chromosome 9_10L"/>
</dbReference>
<evidence type="ECO:0000313" key="3">
    <source>
        <dbReference type="Proteomes" id="UP000694892"/>
    </source>
</evidence>
<dbReference type="PANTHER" id="PTHR13177:SF2">
    <property type="entry name" value="DEATH-ASSOCIATED PROTEIN-LIKE 1"/>
    <property type="match status" value="1"/>
</dbReference>
<organism evidence="2 3">
    <name type="scientific">Xenopus laevis</name>
    <name type="common">African clawed frog</name>
    <dbReference type="NCBI Taxonomy" id="8355"/>
    <lineage>
        <taxon>Eukaryota</taxon>
        <taxon>Metazoa</taxon>
        <taxon>Chordata</taxon>
        <taxon>Craniata</taxon>
        <taxon>Vertebrata</taxon>
        <taxon>Euteleostomi</taxon>
        <taxon>Amphibia</taxon>
        <taxon>Batrachia</taxon>
        <taxon>Anura</taxon>
        <taxon>Pipoidea</taxon>
        <taxon>Pipidae</taxon>
        <taxon>Xenopodinae</taxon>
        <taxon>Xenopus</taxon>
        <taxon>Xenopus</taxon>
    </lineage>
</organism>
<dbReference type="InterPro" id="IPR024130">
    <property type="entry name" value="DAP1/DAPL1"/>
</dbReference>
<dbReference type="Pfam" id="PF15228">
    <property type="entry name" value="DAP"/>
    <property type="match status" value="1"/>
</dbReference>
<evidence type="ECO:0008006" key="4">
    <source>
        <dbReference type="Google" id="ProtNLM"/>
    </source>
</evidence>
<dbReference type="OMA" id="PNRMQQV"/>
<dbReference type="OrthoDB" id="9934354at2759"/>
<dbReference type="GO" id="GO:0010507">
    <property type="term" value="P:negative regulation of autophagy"/>
    <property type="evidence" value="ECO:0007669"/>
    <property type="project" value="TreeGrafter"/>
</dbReference>
<dbReference type="AlphaFoldDB" id="A0A974BZ29"/>
<dbReference type="EMBL" id="CM004482">
    <property type="protein sequence ID" value="OCT63505.1"/>
    <property type="molecule type" value="Genomic_DNA"/>
</dbReference>
<dbReference type="GO" id="GO:0097190">
    <property type="term" value="P:apoptotic signaling pathway"/>
    <property type="evidence" value="ECO:0007669"/>
    <property type="project" value="TreeGrafter"/>
</dbReference>
<dbReference type="GO" id="GO:0034198">
    <property type="term" value="P:cellular response to amino acid starvation"/>
    <property type="evidence" value="ECO:0007669"/>
    <property type="project" value="TreeGrafter"/>
</dbReference>
<evidence type="ECO:0000256" key="1">
    <source>
        <dbReference type="SAM" id="MobiDB-lite"/>
    </source>
</evidence>
<reference evidence="3" key="1">
    <citation type="journal article" date="2016" name="Nature">
        <title>Genome evolution in the allotetraploid frog Xenopus laevis.</title>
        <authorList>
            <person name="Session A.M."/>
            <person name="Uno Y."/>
            <person name="Kwon T."/>
            <person name="Chapman J.A."/>
            <person name="Toyoda A."/>
            <person name="Takahashi S."/>
            <person name="Fukui A."/>
            <person name="Hikosaka A."/>
            <person name="Suzuki A."/>
            <person name="Kondo M."/>
            <person name="van Heeringen S.J."/>
            <person name="Quigley I."/>
            <person name="Heinz S."/>
            <person name="Ogino H."/>
            <person name="Ochi H."/>
            <person name="Hellsten U."/>
            <person name="Lyons J.B."/>
            <person name="Simakov O."/>
            <person name="Putnam N."/>
            <person name="Stites J."/>
            <person name="Kuroki Y."/>
            <person name="Tanaka T."/>
            <person name="Michiue T."/>
            <person name="Watanabe M."/>
            <person name="Bogdanovic O."/>
            <person name="Lister R."/>
            <person name="Georgiou G."/>
            <person name="Paranjpe S.S."/>
            <person name="van Kruijsbergen I."/>
            <person name="Shu S."/>
            <person name="Carlson J."/>
            <person name="Kinoshita T."/>
            <person name="Ohta Y."/>
            <person name="Mawaribuchi S."/>
            <person name="Jenkins J."/>
            <person name="Grimwood J."/>
            <person name="Schmutz J."/>
            <person name="Mitros T."/>
            <person name="Mozaffari S.V."/>
            <person name="Suzuki Y."/>
            <person name="Haramoto Y."/>
            <person name="Yamamoto T.S."/>
            <person name="Takagi C."/>
            <person name="Heald R."/>
            <person name="Miller K."/>
            <person name="Haudenschild C."/>
            <person name="Kitzman J."/>
            <person name="Nakayama T."/>
            <person name="Izutsu Y."/>
            <person name="Robert J."/>
            <person name="Fortriede J."/>
            <person name="Burns K."/>
            <person name="Lotay V."/>
            <person name="Karimi K."/>
            <person name="Yasuoka Y."/>
            <person name="Dichmann D.S."/>
            <person name="Flajnik M.F."/>
            <person name="Houston D.W."/>
            <person name="Shendure J."/>
            <person name="DuPasquier L."/>
            <person name="Vize P.D."/>
            <person name="Zorn A.M."/>
            <person name="Ito M."/>
            <person name="Marcotte E.M."/>
            <person name="Wallingford J.B."/>
            <person name="Ito Y."/>
            <person name="Asashima M."/>
            <person name="Ueno N."/>
            <person name="Matsuda Y."/>
            <person name="Veenstra G.J."/>
            <person name="Fujiyama A."/>
            <person name="Harland R.M."/>
            <person name="Taira M."/>
            <person name="Rokhsar D.S."/>
        </authorList>
    </citation>
    <scope>NUCLEOTIDE SEQUENCE [LARGE SCALE GENOMIC DNA]</scope>
    <source>
        <strain evidence="3">J</strain>
    </source>
</reference>